<feature type="non-terminal residue" evidence="2">
    <location>
        <position position="1"/>
    </location>
</feature>
<organism evidence="2">
    <name type="scientific">Arion vulgaris</name>
    <dbReference type="NCBI Taxonomy" id="1028688"/>
    <lineage>
        <taxon>Eukaryota</taxon>
        <taxon>Metazoa</taxon>
        <taxon>Spiralia</taxon>
        <taxon>Lophotrochozoa</taxon>
        <taxon>Mollusca</taxon>
        <taxon>Gastropoda</taxon>
        <taxon>Heterobranchia</taxon>
        <taxon>Euthyneura</taxon>
        <taxon>Panpulmonata</taxon>
        <taxon>Eupulmonata</taxon>
        <taxon>Stylommatophora</taxon>
        <taxon>Helicina</taxon>
        <taxon>Arionoidea</taxon>
        <taxon>Arionidae</taxon>
        <taxon>Arion</taxon>
    </lineage>
</organism>
<gene>
    <name evidence="2" type="primary">ORF51529</name>
</gene>
<feature type="region of interest" description="Disordered" evidence="1">
    <location>
        <begin position="29"/>
        <end position="49"/>
    </location>
</feature>
<sequence length="49" mass="5755">RECKNTKVLMLTQAEKVLCMPSHPMKDNIFKSNNETTEKKFYPPQQITL</sequence>
<evidence type="ECO:0000313" key="2">
    <source>
        <dbReference type="EMBL" id="CEK64366.1"/>
    </source>
</evidence>
<evidence type="ECO:0000256" key="1">
    <source>
        <dbReference type="SAM" id="MobiDB-lite"/>
    </source>
</evidence>
<protein>
    <submittedName>
        <fullName evidence="2">Uncharacterized protein</fullName>
    </submittedName>
</protein>
<dbReference type="AlphaFoldDB" id="A0A0B6Z8U2"/>
<name>A0A0B6Z8U2_9EUPU</name>
<dbReference type="EMBL" id="HACG01017501">
    <property type="protein sequence ID" value="CEK64366.1"/>
    <property type="molecule type" value="Transcribed_RNA"/>
</dbReference>
<proteinExistence type="predicted"/>
<reference evidence="2" key="1">
    <citation type="submission" date="2014-12" db="EMBL/GenBank/DDBJ databases">
        <title>Insight into the proteome of Arion vulgaris.</title>
        <authorList>
            <person name="Aradska J."/>
            <person name="Bulat T."/>
            <person name="Smidak R."/>
            <person name="Sarate P."/>
            <person name="Gangsoo J."/>
            <person name="Sialana F."/>
            <person name="Bilban M."/>
            <person name="Lubec G."/>
        </authorList>
    </citation>
    <scope>NUCLEOTIDE SEQUENCE</scope>
    <source>
        <tissue evidence="2">Skin</tissue>
    </source>
</reference>
<accession>A0A0B6Z8U2</accession>